<organism evidence="6 7">
    <name type="scientific">Pluralibacter gergoviae</name>
    <name type="common">Enterobacter gergoviae</name>
    <dbReference type="NCBI Taxonomy" id="61647"/>
    <lineage>
        <taxon>Bacteria</taxon>
        <taxon>Pseudomonadati</taxon>
        <taxon>Pseudomonadota</taxon>
        <taxon>Gammaproteobacteria</taxon>
        <taxon>Enterobacterales</taxon>
        <taxon>Enterobacteriaceae</taxon>
        <taxon>Pluralibacter</taxon>
    </lineage>
</organism>
<dbReference type="eggNOG" id="COG3710">
    <property type="taxonomic scope" value="Bacteria"/>
</dbReference>
<feature type="DNA-binding region" description="OmpR/PhoB-type" evidence="2">
    <location>
        <begin position="3"/>
        <end position="103"/>
    </location>
</feature>
<dbReference type="AlphaFoldDB" id="A0A0J5LZN0"/>
<dbReference type="EMBL" id="LDZF01000007">
    <property type="protein sequence ID" value="KMK14511.1"/>
    <property type="molecule type" value="Genomic_DNA"/>
</dbReference>
<accession>A0A0J5LZN0</accession>
<evidence type="ECO:0000259" key="5">
    <source>
        <dbReference type="PROSITE" id="PS51755"/>
    </source>
</evidence>
<dbReference type="GO" id="GO:0006355">
    <property type="term" value="P:regulation of DNA-templated transcription"/>
    <property type="evidence" value="ECO:0007669"/>
    <property type="project" value="InterPro"/>
</dbReference>
<feature type="region of interest" description="Disordered" evidence="3">
    <location>
        <begin position="116"/>
        <end position="157"/>
    </location>
</feature>
<keyword evidence="1 2" id="KW-0238">DNA-binding</keyword>
<dbReference type="GO" id="GO:0000160">
    <property type="term" value="P:phosphorelay signal transduction system"/>
    <property type="evidence" value="ECO:0007669"/>
    <property type="project" value="InterPro"/>
</dbReference>
<protein>
    <submittedName>
        <fullName evidence="6">Transcriptional regulator</fullName>
    </submittedName>
</protein>
<dbReference type="InterPro" id="IPR001867">
    <property type="entry name" value="OmpR/PhoB-type_DNA-bd"/>
</dbReference>
<dbReference type="Pfam" id="PF00486">
    <property type="entry name" value="Trans_reg_C"/>
    <property type="match status" value="1"/>
</dbReference>
<dbReference type="CDD" id="cd00383">
    <property type="entry name" value="trans_reg_C"/>
    <property type="match status" value="1"/>
</dbReference>
<proteinExistence type="predicted"/>
<keyword evidence="4" id="KW-0812">Transmembrane</keyword>
<evidence type="ECO:0000313" key="7">
    <source>
        <dbReference type="Proteomes" id="UP000036196"/>
    </source>
</evidence>
<dbReference type="STRING" id="61647.LG71_23595"/>
<dbReference type="RefSeq" id="WP_048278744.1">
    <property type="nucleotide sequence ID" value="NZ_LDVW01000377.1"/>
</dbReference>
<keyword evidence="4" id="KW-0472">Membrane</keyword>
<dbReference type="SMART" id="SM00862">
    <property type="entry name" value="Trans_reg_C"/>
    <property type="match status" value="1"/>
</dbReference>
<dbReference type="PROSITE" id="PS51755">
    <property type="entry name" value="OMPR_PHOB"/>
    <property type="match status" value="1"/>
</dbReference>
<dbReference type="Gene3D" id="1.10.10.10">
    <property type="entry name" value="Winged helix-like DNA-binding domain superfamily/Winged helix DNA-binding domain"/>
    <property type="match status" value="1"/>
</dbReference>
<reference evidence="6 7" key="1">
    <citation type="submission" date="2015-05" db="EMBL/GenBank/DDBJ databases">
        <title>Genome sequences of Pluralibacter gergoviae.</title>
        <authorList>
            <person name="Greninger A.L."/>
            <person name="Miller S."/>
        </authorList>
    </citation>
    <scope>NUCLEOTIDE SEQUENCE [LARGE SCALE GENOMIC DNA]</scope>
    <source>
        <strain evidence="6 7">JS81F13</strain>
    </source>
</reference>
<dbReference type="SUPFAM" id="SSF46894">
    <property type="entry name" value="C-terminal effector domain of the bipartite response regulators"/>
    <property type="match status" value="1"/>
</dbReference>
<name>A0A0J5LZN0_PLUGE</name>
<dbReference type="InterPro" id="IPR036388">
    <property type="entry name" value="WH-like_DNA-bd_sf"/>
</dbReference>
<feature type="compositionally biased region" description="Acidic residues" evidence="3">
    <location>
        <begin position="125"/>
        <end position="137"/>
    </location>
</feature>
<dbReference type="Proteomes" id="UP000036196">
    <property type="component" value="Unassembled WGS sequence"/>
</dbReference>
<evidence type="ECO:0000256" key="3">
    <source>
        <dbReference type="SAM" id="MobiDB-lite"/>
    </source>
</evidence>
<comment type="caution">
    <text evidence="6">The sequence shown here is derived from an EMBL/GenBank/DDBJ whole genome shotgun (WGS) entry which is preliminary data.</text>
</comment>
<gene>
    <name evidence="6" type="ORF">ABW06_09085</name>
</gene>
<feature type="compositionally biased region" description="Polar residues" evidence="3">
    <location>
        <begin position="142"/>
        <end position="154"/>
    </location>
</feature>
<evidence type="ECO:0000313" key="6">
    <source>
        <dbReference type="EMBL" id="KMK14511.1"/>
    </source>
</evidence>
<feature type="domain" description="OmpR/PhoB-type" evidence="5">
    <location>
        <begin position="3"/>
        <end position="103"/>
    </location>
</feature>
<evidence type="ECO:0000256" key="1">
    <source>
        <dbReference type="ARBA" id="ARBA00023125"/>
    </source>
</evidence>
<evidence type="ECO:0000256" key="4">
    <source>
        <dbReference type="SAM" id="Phobius"/>
    </source>
</evidence>
<keyword evidence="4" id="KW-1133">Transmembrane helix</keyword>
<evidence type="ECO:0000256" key="2">
    <source>
        <dbReference type="PROSITE-ProRule" id="PRU01091"/>
    </source>
</evidence>
<sequence length="314" mass="35935">MKKRYGSVNNWLVDLSSGSILHLITGERRRLGEYQIKLLNVLVQEAGRILTRDELTQLVWERRVIGNNSLPNAIHALRAALEDDGKQQKIIKTIPRKGYLMEPEYCGFVDREEEEIDAELHQSDSENESENQMDETPETEKTVASSAENPTTTILRAPAPEISRSRYRPLIVAGLLVVLTAFLSITLGGQLAKNYEGDALHVQETQPGVYSNIRLFALHHAGNPAWLQDNPYNKLKDSFYILNQRLQADSVKMNLFYLSENQTLNYTFSLTNACDKKQLVMTVYHWRIDVQRLNNLIVHETRRKLDEMATCKAH</sequence>
<dbReference type="GO" id="GO:0003677">
    <property type="term" value="F:DNA binding"/>
    <property type="evidence" value="ECO:0007669"/>
    <property type="project" value="UniProtKB-UniRule"/>
</dbReference>
<keyword evidence="7" id="KW-1185">Reference proteome</keyword>
<dbReference type="PATRIC" id="fig|61647.15.peg.5130"/>
<dbReference type="InterPro" id="IPR016032">
    <property type="entry name" value="Sig_transdc_resp-reg_C-effctor"/>
</dbReference>
<feature type="transmembrane region" description="Helical" evidence="4">
    <location>
        <begin position="170"/>
        <end position="192"/>
    </location>
</feature>